<keyword evidence="1" id="KW-1133">Transmembrane helix</keyword>
<keyword evidence="3" id="KW-1185">Reference proteome</keyword>
<gene>
    <name evidence="2" type="ordered locus">Metev_0126</name>
</gene>
<name>D7E635_METEZ</name>
<evidence type="ECO:0000313" key="2">
    <source>
        <dbReference type="EMBL" id="ADI73057.1"/>
    </source>
</evidence>
<keyword evidence="1" id="KW-0812">Transmembrane</keyword>
<feature type="transmembrane region" description="Helical" evidence="1">
    <location>
        <begin position="13"/>
        <end position="32"/>
    </location>
</feature>
<keyword evidence="1" id="KW-0472">Membrane</keyword>
<evidence type="ECO:0000256" key="1">
    <source>
        <dbReference type="SAM" id="Phobius"/>
    </source>
</evidence>
<dbReference type="KEGG" id="mev:Metev_0126"/>
<dbReference type="Proteomes" id="UP000000391">
    <property type="component" value="Chromosome"/>
</dbReference>
<accession>D7E635</accession>
<reference evidence="2 3" key="1">
    <citation type="submission" date="2010-06" db="EMBL/GenBank/DDBJ databases">
        <title>Complete sequence chromosome of Methanohalobium evestigatum Z-7303.</title>
        <authorList>
            <consortium name="US DOE Joint Genome Institute"/>
            <person name="Lucas S."/>
            <person name="Copeland A."/>
            <person name="Lapidus A."/>
            <person name="Cheng J.-F."/>
            <person name="Bruce D."/>
            <person name="Goodwin L."/>
            <person name="Pitluck S."/>
            <person name="Saunders E."/>
            <person name="Detter J.C."/>
            <person name="Han C."/>
            <person name="Tapia R."/>
            <person name="Land M."/>
            <person name="Hauser L."/>
            <person name="Kyrpides N."/>
            <person name="Mikhailova N."/>
            <person name="Sieprawska-Lupa M."/>
            <person name="Whitman W.B."/>
            <person name="Anderson I."/>
            <person name="Woyke T."/>
        </authorList>
    </citation>
    <scope>NUCLEOTIDE SEQUENCE [LARGE SCALE GENOMIC DNA]</scope>
    <source>
        <strain evidence="3">ATCC BAA-1072 / DSM 3721 / NBRC 107634 / OCM 161 / Z-7303</strain>
    </source>
</reference>
<evidence type="ECO:0000313" key="3">
    <source>
        <dbReference type="Proteomes" id="UP000000391"/>
    </source>
</evidence>
<dbReference type="HOGENOM" id="CLU_3379922_0_0_2"/>
<sequence length="33" mass="3743">MASDEVSPATLRSVMWVMFAMWIITIIVGLLIF</sequence>
<dbReference type="EMBL" id="CP002069">
    <property type="protein sequence ID" value="ADI73057.1"/>
    <property type="molecule type" value="Genomic_DNA"/>
</dbReference>
<dbReference type="AlphaFoldDB" id="D7E635"/>
<protein>
    <submittedName>
        <fullName evidence="2">Uncharacterized protein</fullName>
    </submittedName>
</protein>
<proteinExistence type="predicted"/>
<organism evidence="2 3">
    <name type="scientific">Methanohalobium evestigatum (strain ATCC BAA-1072 / DSM 3721 / NBRC 107634 / OCM 161 / Z-7303)</name>
    <dbReference type="NCBI Taxonomy" id="644295"/>
    <lineage>
        <taxon>Archaea</taxon>
        <taxon>Methanobacteriati</taxon>
        <taxon>Methanobacteriota</taxon>
        <taxon>Stenosarchaea group</taxon>
        <taxon>Methanomicrobia</taxon>
        <taxon>Methanosarcinales</taxon>
        <taxon>Methanosarcinaceae</taxon>
        <taxon>Methanohalobium</taxon>
    </lineage>
</organism>
<dbReference type="STRING" id="644295.Metev_0126"/>